<dbReference type="Pfam" id="PF08546">
    <property type="entry name" value="ApbA_C"/>
    <property type="match status" value="1"/>
</dbReference>
<sequence>MEKVGIVGGGSVGLLLASYLSKSGFHVTIYTKTDEQANKINKMGVTLESGMSLTRVSVKSVTFSKIKEFNDDILFLAVKQYNLNEVLSTLQNLKGKVSTVVFMQNGMSHIKDLNKLISKADNVYVGIVEHGALKKTPTDVKHTGIGVLKIGCYFQNENGNCPVHIWKRLSEVGFLTEVHDNWMEIMEKKLVVNGVINPLTAIYKVTNGSLLTNNYYFETMKLLFEEISSIYKCTEEDWQQIIEICHKTSQNRSSMLKDLEDGRTTEIEAITGVILDKAKKSGVHLPYNQFLYNSIKGMELQREEGGYE</sequence>
<evidence type="ECO:0000256" key="1">
    <source>
        <dbReference type="ARBA" id="ARBA00002919"/>
    </source>
</evidence>
<evidence type="ECO:0000256" key="3">
    <source>
        <dbReference type="ARBA" id="ARBA00007870"/>
    </source>
</evidence>
<dbReference type="GO" id="GO:0008677">
    <property type="term" value="F:2-dehydropantoate 2-reductase activity"/>
    <property type="evidence" value="ECO:0007669"/>
    <property type="project" value="UniProtKB-EC"/>
</dbReference>
<dbReference type="PANTHER" id="PTHR43765">
    <property type="entry name" value="2-DEHYDROPANTOATE 2-REDUCTASE-RELATED"/>
    <property type="match status" value="1"/>
</dbReference>
<comment type="catalytic activity">
    <reaction evidence="10 11">
        <text>(R)-pantoate + NADP(+) = 2-dehydropantoate + NADPH + H(+)</text>
        <dbReference type="Rhea" id="RHEA:16233"/>
        <dbReference type="ChEBI" id="CHEBI:11561"/>
        <dbReference type="ChEBI" id="CHEBI:15378"/>
        <dbReference type="ChEBI" id="CHEBI:15980"/>
        <dbReference type="ChEBI" id="CHEBI:57783"/>
        <dbReference type="ChEBI" id="CHEBI:58349"/>
        <dbReference type="EC" id="1.1.1.169"/>
    </reaction>
</comment>
<dbReference type="InterPro" id="IPR003710">
    <property type="entry name" value="ApbA"/>
</dbReference>
<dbReference type="AlphaFoldDB" id="A0A1S2LNM4"/>
<dbReference type="NCBIfam" id="TIGR00745">
    <property type="entry name" value="apbA_panE"/>
    <property type="match status" value="1"/>
</dbReference>
<dbReference type="SUPFAM" id="SSF51735">
    <property type="entry name" value="NAD(P)-binding Rossmann-fold domains"/>
    <property type="match status" value="1"/>
</dbReference>
<evidence type="ECO:0000256" key="10">
    <source>
        <dbReference type="ARBA" id="ARBA00048793"/>
    </source>
</evidence>
<dbReference type="InterPro" id="IPR029752">
    <property type="entry name" value="D-isomer_DH_CS1"/>
</dbReference>
<gene>
    <name evidence="14" type="ORF">BKP37_12255</name>
</gene>
<reference evidence="14 15" key="1">
    <citation type="submission" date="2016-10" db="EMBL/GenBank/DDBJ databases">
        <title>Draft genome sequences of four alkaliphilic bacteria belonging to the Anaerobacillus genus.</title>
        <authorList>
            <person name="Bassil N.M."/>
            <person name="Lloyd J.R."/>
        </authorList>
    </citation>
    <scope>NUCLEOTIDE SEQUENCE [LARGE SCALE GENOMIC DNA]</scope>
    <source>
        <strain evidence="14 15">DSM 18345</strain>
    </source>
</reference>
<comment type="pathway">
    <text evidence="2 11">Cofactor biosynthesis; (R)-pantothenate biosynthesis; (R)-pantoate from 3-methyl-2-oxobutanoate: step 2/2.</text>
</comment>
<dbReference type="UniPathway" id="UPA00028">
    <property type="reaction ID" value="UER00004"/>
</dbReference>
<proteinExistence type="inferred from homology"/>
<dbReference type="InterPro" id="IPR013752">
    <property type="entry name" value="KPA_reductase"/>
</dbReference>
<dbReference type="Gene3D" id="1.10.1040.10">
    <property type="entry name" value="N-(1-d-carboxylethyl)-l-norvaline Dehydrogenase, domain 2"/>
    <property type="match status" value="1"/>
</dbReference>
<comment type="caution">
    <text evidence="14">The sequence shown here is derived from an EMBL/GenBank/DDBJ whole genome shotgun (WGS) entry which is preliminary data.</text>
</comment>
<evidence type="ECO:0000256" key="11">
    <source>
        <dbReference type="RuleBase" id="RU362068"/>
    </source>
</evidence>
<feature type="domain" description="Ketopantoate reductase N-terminal" evidence="12">
    <location>
        <begin position="4"/>
        <end position="153"/>
    </location>
</feature>
<keyword evidence="8 11" id="KW-0560">Oxidoreductase</keyword>
<dbReference type="EMBL" id="MLQR01000029">
    <property type="protein sequence ID" value="OIJ13267.1"/>
    <property type="molecule type" value="Genomic_DNA"/>
</dbReference>
<evidence type="ECO:0000256" key="6">
    <source>
        <dbReference type="ARBA" id="ARBA00022655"/>
    </source>
</evidence>
<dbReference type="InterPro" id="IPR013332">
    <property type="entry name" value="KPR_N"/>
</dbReference>
<keyword evidence="7 11" id="KW-0521">NADP</keyword>
<dbReference type="InterPro" id="IPR013328">
    <property type="entry name" value="6PGD_dom2"/>
</dbReference>
<dbReference type="OrthoDB" id="9800163at2"/>
<keyword evidence="6 11" id="KW-0566">Pantothenate biosynthesis</keyword>
<evidence type="ECO:0000259" key="13">
    <source>
        <dbReference type="Pfam" id="PF08546"/>
    </source>
</evidence>
<evidence type="ECO:0000256" key="8">
    <source>
        <dbReference type="ARBA" id="ARBA00023002"/>
    </source>
</evidence>
<protein>
    <recommendedName>
        <fullName evidence="5 11">2-dehydropantoate 2-reductase</fullName>
        <ecNumber evidence="4 11">1.1.1.169</ecNumber>
    </recommendedName>
    <alternativeName>
        <fullName evidence="9 11">Ketopantoate reductase</fullName>
    </alternativeName>
</protein>
<dbReference type="PROSITE" id="PS00065">
    <property type="entry name" value="D_2_HYDROXYACID_DH_1"/>
    <property type="match status" value="1"/>
</dbReference>
<dbReference type="RefSeq" id="WP_071309866.1">
    <property type="nucleotide sequence ID" value="NZ_MLQR01000029.1"/>
</dbReference>
<name>A0A1S2LNM4_9BACI</name>
<accession>A0A1S2LNM4</accession>
<dbReference type="GO" id="GO:0050661">
    <property type="term" value="F:NADP binding"/>
    <property type="evidence" value="ECO:0007669"/>
    <property type="project" value="TreeGrafter"/>
</dbReference>
<evidence type="ECO:0000256" key="7">
    <source>
        <dbReference type="ARBA" id="ARBA00022857"/>
    </source>
</evidence>
<dbReference type="InterPro" id="IPR008927">
    <property type="entry name" value="6-PGluconate_DH-like_C_sf"/>
</dbReference>
<feature type="domain" description="Ketopantoate reductase C-terminal" evidence="13">
    <location>
        <begin position="181"/>
        <end position="299"/>
    </location>
</feature>
<dbReference type="Gene3D" id="3.40.50.720">
    <property type="entry name" value="NAD(P)-binding Rossmann-like Domain"/>
    <property type="match status" value="1"/>
</dbReference>
<dbReference type="GO" id="GO:0005737">
    <property type="term" value="C:cytoplasm"/>
    <property type="evidence" value="ECO:0007669"/>
    <property type="project" value="TreeGrafter"/>
</dbReference>
<organism evidence="14 15">
    <name type="scientific">Anaerobacillus alkalilacustris</name>
    <dbReference type="NCBI Taxonomy" id="393763"/>
    <lineage>
        <taxon>Bacteria</taxon>
        <taxon>Bacillati</taxon>
        <taxon>Bacillota</taxon>
        <taxon>Bacilli</taxon>
        <taxon>Bacillales</taxon>
        <taxon>Bacillaceae</taxon>
        <taxon>Anaerobacillus</taxon>
    </lineage>
</organism>
<dbReference type="GO" id="GO:0015940">
    <property type="term" value="P:pantothenate biosynthetic process"/>
    <property type="evidence" value="ECO:0007669"/>
    <property type="project" value="UniProtKB-UniPathway"/>
</dbReference>
<keyword evidence="15" id="KW-1185">Reference proteome</keyword>
<dbReference type="InterPro" id="IPR036291">
    <property type="entry name" value="NAD(P)-bd_dom_sf"/>
</dbReference>
<dbReference type="PANTHER" id="PTHR43765:SF2">
    <property type="entry name" value="2-DEHYDROPANTOATE 2-REDUCTASE"/>
    <property type="match status" value="1"/>
</dbReference>
<evidence type="ECO:0000256" key="2">
    <source>
        <dbReference type="ARBA" id="ARBA00004994"/>
    </source>
</evidence>
<evidence type="ECO:0000256" key="9">
    <source>
        <dbReference type="ARBA" id="ARBA00032024"/>
    </source>
</evidence>
<evidence type="ECO:0000313" key="14">
    <source>
        <dbReference type="EMBL" id="OIJ13267.1"/>
    </source>
</evidence>
<dbReference type="SUPFAM" id="SSF48179">
    <property type="entry name" value="6-phosphogluconate dehydrogenase C-terminal domain-like"/>
    <property type="match status" value="1"/>
</dbReference>
<dbReference type="Proteomes" id="UP000179524">
    <property type="component" value="Unassembled WGS sequence"/>
</dbReference>
<comment type="similarity">
    <text evidence="3 11">Belongs to the ketopantoate reductase family.</text>
</comment>
<dbReference type="InterPro" id="IPR050838">
    <property type="entry name" value="Ketopantoate_reductase"/>
</dbReference>
<evidence type="ECO:0000313" key="15">
    <source>
        <dbReference type="Proteomes" id="UP000179524"/>
    </source>
</evidence>
<dbReference type="Pfam" id="PF02558">
    <property type="entry name" value="ApbA"/>
    <property type="match status" value="1"/>
</dbReference>
<evidence type="ECO:0000256" key="4">
    <source>
        <dbReference type="ARBA" id="ARBA00013014"/>
    </source>
</evidence>
<evidence type="ECO:0000259" key="12">
    <source>
        <dbReference type="Pfam" id="PF02558"/>
    </source>
</evidence>
<dbReference type="EC" id="1.1.1.169" evidence="4 11"/>
<dbReference type="NCBIfam" id="NF005093">
    <property type="entry name" value="PRK06522.2-4"/>
    <property type="match status" value="1"/>
</dbReference>
<evidence type="ECO:0000256" key="5">
    <source>
        <dbReference type="ARBA" id="ARBA00019465"/>
    </source>
</evidence>
<comment type="function">
    <text evidence="1 11">Catalyzes the NADPH-dependent reduction of ketopantoate into pantoic acid.</text>
</comment>